<dbReference type="InterPro" id="IPR024079">
    <property type="entry name" value="MetalloPept_cat_dom_sf"/>
</dbReference>
<keyword evidence="7" id="KW-0677">Repeat</keyword>
<feature type="region of interest" description="Disordered" evidence="10">
    <location>
        <begin position="440"/>
        <end position="468"/>
    </location>
</feature>
<dbReference type="InterPro" id="IPR013858">
    <property type="entry name" value="Peptidase_M10B_C"/>
</dbReference>
<dbReference type="InterPro" id="IPR001343">
    <property type="entry name" value="Hemolysn_Ca-bd"/>
</dbReference>
<feature type="domain" description="Peptidase metallopeptidase" evidence="11">
    <location>
        <begin position="20"/>
        <end position="207"/>
    </location>
</feature>
<gene>
    <name evidence="12" type="ORF">FHR70_000995</name>
</gene>
<dbReference type="InterPro" id="IPR011049">
    <property type="entry name" value="Serralysin-like_metalloprot_C"/>
</dbReference>
<protein>
    <submittedName>
        <fullName evidence="12">Serralysin</fullName>
        <ecNumber evidence="12">3.4.24.40</ecNumber>
    </submittedName>
</protein>
<organism evidence="12 13">
    <name type="scientific">Microvirga lupini</name>
    <dbReference type="NCBI Taxonomy" id="420324"/>
    <lineage>
        <taxon>Bacteria</taxon>
        <taxon>Pseudomonadati</taxon>
        <taxon>Pseudomonadota</taxon>
        <taxon>Alphaproteobacteria</taxon>
        <taxon>Hyphomicrobiales</taxon>
        <taxon>Methylobacteriaceae</taxon>
        <taxon>Microvirga</taxon>
    </lineage>
</organism>
<evidence type="ECO:0000256" key="9">
    <source>
        <dbReference type="ARBA" id="ARBA00022833"/>
    </source>
</evidence>
<dbReference type="InterPro" id="IPR034033">
    <property type="entry name" value="Serralysin-like"/>
</dbReference>
<dbReference type="SUPFAM" id="SSF51120">
    <property type="entry name" value="beta-Roll"/>
    <property type="match status" value="3"/>
</dbReference>
<comment type="subcellular location">
    <subcellularLocation>
        <location evidence="2">Secreted</location>
    </subcellularLocation>
</comment>
<evidence type="ECO:0000313" key="13">
    <source>
        <dbReference type="Proteomes" id="UP000532010"/>
    </source>
</evidence>
<evidence type="ECO:0000256" key="10">
    <source>
        <dbReference type="SAM" id="MobiDB-lite"/>
    </source>
</evidence>
<dbReference type="GO" id="GO:0005615">
    <property type="term" value="C:extracellular space"/>
    <property type="evidence" value="ECO:0007669"/>
    <property type="project" value="InterPro"/>
</dbReference>
<dbReference type="PRINTS" id="PR00313">
    <property type="entry name" value="CABNDNGRPT"/>
</dbReference>
<dbReference type="InterPro" id="IPR001818">
    <property type="entry name" value="Pept_M10_metallopeptidase"/>
</dbReference>
<evidence type="ECO:0000256" key="1">
    <source>
        <dbReference type="ARBA" id="ARBA00001913"/>
    </source>
</evidence>
<keyword evidence="4" id="KW-0964">Secreted</keyword>
<evidence type="ECO:0000256" key="3">
    <source>
        <dbReference type="ARBA" id="ARBA00009490"/>
    </source>
</evidence>
<keyword evidence="6" id="KW-0479">Metal-binding</keyword>
<dbReference type="Gene3D" id="3.40.390.10">
    <property type="entry name" value="Collagenase (Catalytic Domain)"/>
    <property type="match status" value="1"/>
</dbReference>
<dbReference type="GO" id="GO:0006508">
    <property type="term" value="P:proteolysis"/>
    <property type="evidence" value="ECO:0007669"/>
    <property type="project" value="UniProtKB-KW"/>
</dbReference>
<reference evidence="12 13" key="1">
    <citation type="submission" date="2020-08" db="EMBL/GenBank/DDBJ databases">
        <title>The Agave Microbiome: Exploring the role of microbial communities in plant adaptations to desert environments.</title>
        <authorList>
            <person name="Partida-Martinez L.P."/>
        </authorList>
    </citation>
    <scope>NUCLEOTIDE SEQUENCE [LARGE SCALE GENOMIC DNA]</scope>
    <source>
        <strain evidence="12 13">AT3.9</strain>
    </source>
</reference>
<dbReference type="PANTHER" id="PTHR38340:SF1">
    <property type="entry name" value="S-LAYER PROTEIN"/>
    <property type="match status" value="1"/>
</dbReference>
<dbReference type="RefSeq" id="WP_183447659.1">
    <property type="nucleotide sequence ID" value="NZ_JACHWB010000001.1"/>
</dbReference>
<keyword evidence="8 12" id="KW-0378">Hydrolase</keyword>
<keyword evidence="9" id="KW-0862">Zinc</keyword>
<evidence type="ECO:0000256" key="7">
    <source>
        <dbReference type="ARBA" id="ARBA00022737"/>
    </source>
</evidence>
<dbReference type="Pfam" id="PF00353">
    <property type="entry name" value="HemolysinCabind"/>
    <property type="match status" value="3"/>
</dbReference>
<dbReference type="SUPFAM" id="SSF55486">
    <property type="entry name" value="Metalloproteases ('zincins'), catalytic domain"/>
    <property type="match status" value="1"/>
</dbReference>
<dbReference type="Pfam" id="PF08548">
    <property type="entry name" value="Peptidase_M10_C"/>
    <property type="match status" value="2"/>
</dbReference>
<comment type="caution">
    <text evidence="12">The sequence shown here is derived from an EMBL/GenBank/DDBJ whole genome shotgun (WGS) entry which is preliminary data.</text>
</comment>
<dbReference type="EMBL" id="JACHWB010000001">
    <property type="protein sequence ID" value="MBB3017955.1"/>
    <property type="molecule type" value="Genomic_DNA"/>
</dbReference>
<dbReference type="GO" id="GO:0031012">
    <property type="term" value="C:extracellular matrix"/>
    <property type="evidence" value="ECO:0007669"/>
    <property type="project" value="InterPro"/>
</dbReference>
<dbReference type="PROSITE" id="PS00330">
    <property type="entry name" value="HEMOLYSIN_CALCIUM"/>
    <property type="match status" value="3"/>
</dbReference>
<evidence type="ECO:0000256" key="8">
    <source>
        <dbReference type="ARBA" id="ARBA00022801"/>
    </source>
</evidence>
<evidence type="ECO:0000256" key="4">
    <source>
        <dbReference type="ARBA" id="ARBA00022525"/>
    </source>
</evidence>
<dbReference type="AlphaFoldDB" id="A0A7W4VJJ7"/>
<dbReference type="PANTHER" id="PTHR38340">
    <property type="entry name" value="S-LAYER PROTEIN"/>
    <property type="match status" value="1"/>
</dbReference>
<dbReference type="GO" id="GO:0008270">
    <property type="term" value="F:zinc ion binding"/>
    <property type="evidence" value="ECO:0007669"/>
    <property type="project" value="InterPro"/>
</dbReference>
<dbReference type="EC" id="3.4.24.40" evidence="12"/>
<dbReference type="GO" id="GO:0005509">
    <property type="term" value="F:calcium ion binding"/>
    <property type="evidence" value="ECO:0007669"/>
    <property type="project" value="InterPro"/>
</dbReference>
<dbReference type="InterPro" id="IPR018511">
    <property type="entry name" value="Hemolysin-typ_Ca-bd_CS"/>
</dbReference>
<proteinExistence type="inferred from homology"/>
<evidence type="ECO:0000256" key="6">
    <source>
        <dbReference type="ARBA" id="ARBA00022723"/>
    </source>
</evidence>
<dbReference type="Gene3D" id="2.150.10.10">
    <property type="entry name" value="Serralysin-like metalloprotease, C-terminal"/>
    <property type="match status" value="3"/>
</dbReference>
<dbReference type="InterPro" id="IPR006026">
    <property type="entry name" value="Peptidase_Metallo"/>
</dbReference>
<dbReference type="InterPro" id="IPR050557">
    <property type="entry name" value="RTX_toxin/Mannuronan_C5-epim"/>
</dbReference>
<comment type="similarity">
    <text evidence="3">Belongs to the peptidase M10B family.</text>
</comment>
<keyword evidence="5" id="KW-0645">Protease</keyword>
<keyword evidence="13" id="KW-1185">Reference proteome</keyword>
<dbReference type="CDD" id="cd04277">
    <property type="entry name" value="ZnMc_serralysin_like"/>
    <property type="match status" value="1"/>
</dbReference>
<comment type="cofactor">
    <cofactor evidence="1">
        <name>Ca(2+)</name>
        <dbReference type="ChEBI" id="CHEBI:29108"/>
    </cofactor>
</comment>
<dbReference type="SMART" id="SM00235">
    <property type="entry name" value="ZnMc"/>
    <property type="match status" value="1"/>
</dbReference>
<evidence type="ECO:0000259" key="11">
    <source>
        <dbReference type="SMART" id="SM00235"/>
    </source>
</evidence>
<evidence type="ECO:0000256" key="5">
    <source>
        <dbReference type="ARBA" id="ARBA00022670"/>
    </source>
</evidence>
<dbReference type="Pfam" id="PF00413">
    <property type="entry name" value="Peptidase_M10"/>
    <property type="match status" value="1"/>
</dbReference>
<evidence type="ECO:0000256" key="2">
    <source>
        <dbReference type="ARBA" id="ARBA00004613"/>
    </source>
</evidence>
<accession>A0A7W4VJJ7</accession>
<dbReference type="GO" id="GO:0004222">
    <property type="term" value="F:metalloendopeptidase activity"/>
    <property type="evidence" value="ECO:0007669"/>
    <property type="project" value="InterPro"/>
</dbReference>
<dbReference type="Proteomes" id="UP000532010">
    <property type="component" value="Unassembled WGS sequence"/>
</dbReference>
<name>A0A7W4VJJ7_9HYPH</name>
<sequence>MPAVTTIGSIGDAYIDGLLGNLKWAATDFTYSFPTNASLYGISYGEGETASFGALNALQQATARTALSAMASVANLTFAEITETATTHANLRFGLSDVPGTAWAYYPSTAAEGGDSWFNKSSGAYSKPVKGNYAFLTFIHEIGHALGLEHPHESGLPADRDSMEYTVMSYRSYIGASTTGGYGNETWGYAQSLMMLDIAALQHLYGANYNTNSGSTVYTWSATTGEMFIDGAGQGAPGGNRILLTVWDGGGNDSYNFSNYGTNLKVDLRPGGWTTTATGQLAKLRYDGSRLAAGNIANALLHQGDTRSLIENAIGGTGADVIVGNQAANTLKGNAGNDRLTGAEGNDTLDGSAGNDTVIYSGKRSQYALLWKADGSVQITDLRSGAPDGLDSASSIELFQFADRLYDVAELGTGSSSETISTTGLTGFEPVTQEPAVNTPVVVSPTPAEPRPADLTVPGTDGKDTLYGGAGSDKLYGRGGGDTLLGGAGGDYLSGGSGIDHASYASASTGVVASLTSPSANRGDAAGDAYASIEGLIGSAHTDKLIGNSGHNTIKGGAGDDRLYGQSGNDILYGGAGKDILVGGPGKDVLYGGGNADRFVFTAVSHSRGSHIDTIRDFVRGSDRIDLRGIDANSKVDGNQAFTFIGKSAFSGKAGQLQFVSGTLSGDVNGDQVADFQVKVAGLSTMSKGDFHL</sequence>
<evidence type="ECO:0000313" key="12">
    <source>
        <dbReference type="EMBL" id="MBB3017955.1"/>
    </source>
</evidence>